<reference evidence="7" key="1">
    <citation type="submission" date="2016-05" db="EMBL/GenBank/DDBJ databases">
        <authorList>
            <person name="Baek K."/>
            <person name="Yang S.-J."/>
        </authorList>
    </citation>
    <scope>NUCLEOTIDE SEQUENCE [LARGE SCALE GENOMIC DNA]</scope>
    <source>
        <strain evidence="7">ST58-10</strain>
    </source>
</reference>
<dbReference type="OrthoDB" id="9804264at2"/>
<dbReference type="Proteomes" id="UP000078070">
    <property type="component" value="Chromosome"/>
</dbReference>
<sequence length="369" mass="41258">MSDRPVYVTQPSLPPLDEFIPYLESIWDSKRLTNAGPMHEQLEQALSEYLGVEHIALFNNGTIALLTALQALRVTGEVITTPYSFVATAHSLLWNGIKPVFVDIDPHSFNLDPSKIEAAITPETTAIMPVHCYGRPCDVVAIQKIADAYNLNVIYDAAHAFGVKDSGGSILRHGDLSILSFHATKVFNTFEGGAIICPDAKTKLHIDHLKNFGFVDEVTVVAPGINGKMSEINAAFGLLQLKYIDEALAKRCEIDRIYRESLKDVKGITFYDGSDQVTANYSYFPILVEDEFPLSRDELYNKLKDHNIYSRRYFYPLISEFPMYRGMESARISNLSVANSVSNKVICLPIYPLLDKKDMANIINVLRNS</sequence>
<name>A0A1A9EVY0_9GAMM</name>
<proteinExistence type="inferred from homology"/>
<dbReference type="PANTHER" id="PTHR30244">
    <property type="entry name" value="TRANSAMINASE"/>
    <property type="match status" value="1"/>
</dbReference>
<dbReference type="GO" id="GO:0030170">
    <property type="term" value="F:pyridoxal phosphate binding"/>
    <property type="evidence" value="ECO:0007669"/>
    <property type="project" value="TreeGrafter"/>
</dbReference>
<dbReference type="InterPro" id="IPR015421">
    <property type="entry name" value="PyrdxlP-dep_Trfase_major"/>
</dbReference>
<evidence type="ECO:0000256" key="2">
    <source>
        <dbReference type="ARBA" id="ARBA00037999"/>
    </source>
</evidence>
<dbReference type="PANTHER" id="PTHR30244:SF9">
    <property type="entry name" value="PROTEIN RV3402C"/>
    <property type="match status" value="1"/>
</dbReference>
<dbReference type="KEGG" id="mars:A8C75_04390"/>
<keyword evidence="7" id="KW-1185">Reference proteome</keyword>
<evidence type="ECO:0000313" key="6">
    <source>
        <dbReference type="EMBL" id="ANG61791.1"/>
    </source>
</evidence>
<evidence type="ECO:0000256" key="5">
    <source>
        <dbReference type="RuleBase" id="RU004508"/>
    </source>
</evidence>
<gene>
    <name evidence="6" type="ORF">A8C75_04390</name>
</gene>
<evidence type="ECO:0000256" key="4">
    <source>
        <dbReference type="PIRSR" id="PIRSR000390-2"/>
    </source>
</evidence>
<dbReference type="Gene3D" id="3.40.640.10">
    <property type="entry name" value="Type I PLP-dependent aspartate aminotransferase-like (Major domain)"/>
    <property type="match status" value="1"/>
</dbReference>
<dbReference type="Pfam" id="PF01041">
    <property type="entry name" value="DegT_DnrJ_EryC1"/>
    <property type="match status" value="1"/>
</dbReference>
<reference evidence="6 7" key="2">
    <citation type="journal article" date="2018" name="Int. J. Syst. Evol. Microbiol.">
        <title>Marinobacterium aestuarii sp. nov., a benzene-degrading marine bacterium isolated from estuary sediment.</title>
        <authorList>
            <person name="Bae S.S."/>
            <person name="Jung J."/>
            <person name="Chung D."/>
            <person name="Baek K."/>
        </authorList>
    </citation>
    <scope>NUCLEOTIDE SEQUENCE [LARGE SCALE GENOMIC DNA]</scope>
    <source>
        <strain evidence="6 7">ST58-10</strain>
    </source>
</reference>
<protein>
    <submittedName>
        <fullName evidence="6">Aminotransferase</fullName>
    </submittedName>
</protein>
<dbReference type="SUPFAM" id="SSF53383">
    <property type="entry name" value="PLP-dependent transferases"/>
    <property type="match status" value="1"/>
</dbReference>
<feature type="modified residue" description="N6-(pyridoxal phosphate)lysine" evidence="4">
    <location>
        <position position="185"/>
    </location>
</feature>
<dbReference type="PIRSF" id="PIRSF000390">
    <property type="entry name" value="PLP_StrS"/>
    <property type="match status" value="1"/>
</dbReference>
<keyword evidence="1 4" id="KW-0663">Pyridoxal phosphate</keyword>
<dbReference type="AlphaFoldDB" id="A0A1A9EVY0"/>
<keyword evidence="6" id="KW-0032">Aminotransferase</keyword>
<dbReference type="GO" id="GO:0008483">
    <property type="term" value="F:transaminase activity"/>
    <property type="evidence" value="ECO:0007669"/>
    <property type="project" value="UniProtKB-KW"/>
</dbReference>
<dbReference type="RefSeq" id="WP_067378661.1">
    <property type="nucleotide sequence ID" value="NZ_CP015839.1"/>
</dbReference>
<organism evidence="6 7">
    <name type="scientific">Marinobacterium aestuarii</name>
    <dbReference type="NCBI Taxonomy" id="1821621"/>
    <lineage>
        <taxon>Bacteria</taxon>
        <taxon>Pseudomonadati</taxon>
        <taxon>Pseudomonadota</taxon>
        <taxon>Gammaproteobacteria</taxon>
        <taxon>Oceanospirillales</taxon>
        <taxon>Oceanospirillaceae</taxon>
        <taxon>Marinobacterium</taxon>
    </lineage>
</organism>
<accession>A0A1A9EVY0</accession>
<dbReference type="GO" id="GO:0000271">
    <property type="term" value="P:polysaccharide biosynthetic process"/>
    <property type="evidence" value="ECO:0007669"/>
    <property type="project" value="TreeGrafter"/>
</dbReference>
<dbReference type="CDD" id="cd00616">
    <property type="entry name" value="AHBA_syn"/>
    <property type="match status" value="1"/>
</dbReference>
<comment type="similarity">
    <text evidence="2 5">Belongs to the DegT/DnrJ/EryC1 family.</text>
</comment>
<evidence type="ECO:0000256" key="1">
    <source>
        <dbReference type="ARBA" id="ARBA00022898"/>
    </source>
</evidence>
<dbReference type="STRING" id="1821621.A8C75_04390"/>
<keyword evidence="6" id="KW-0808">Transferase</keyword>
<dbReference type="InterPro" id="IPR015424">
    <property type="entry name" value="PyrdxlP-dep_Trfase"/>
</dbReference>
<evidence type="ECO:0000256" key="3">
    <source>
        <dbReference type="PIRSR" id="PIRSR000390-1"/>
    </source>
</evidence>
<dbReference type="InterPro" id="IPR000653">
    <property type="entry name" value="DegT/StrS_aminotransferase"/>
</dbReference>
<evidence type="ECO:0000313" key="7">
    <source>
        <dbReference type="Proteomes" id="UP000078070"/>
    </source>
</evidence>
<dbReference type="EMBL" id="CP015839">
    <property type="protein sequence ID" value="ANG61791.1"/>
    <property type="molecule type" value="Genomic_DNA"/>
</dbReference>
<feature type="active site" description="Proton acceptor" evidence="3">
    <location>
        <position position="185"/>
    </location>
</feature>